<dbReference type="Gene3D" id="3.40.50.150">
    <property type="entry name" value="Vaccinia Virus protein VP39"/>
    <property type="match status" value="1"/>
</dbReference>
<reference evidence="5 6" key="1">
    <citation type="submission" date="2019-05" db="EMBL/GenBank/DDBJ databases">
        <title>Draft genome sequence of Nonomuraea zeae DSM 100528.</title>
        <authorList>
            <person name="Saricaoglu S."/>
            <person name="Isik K."/>
        </authorList>
    </citation>
    <scope>NUCLEOTIDE SEQUENCE [LARGE SCALE GENOMIC DNA]</scope>
    <source>
        <strain evidence="5 6">DSM 100528</strain>
    </source>
</reference>
<keyword evidence="1 5" id="KW-0489">Methyltransferase</keyword>
<proteinExistence type="predicted"/>
<feature type="compositionally biased region" description="Basic residues" evidence="3">
    <location>
        <begin position="1"/>
        <end position="19"/>
    </location>
</feature>
<dbReference type="SUPFAM" id="SSF53335">
    <property type="entry name" value="S-adenosyl-L-methionine-dependent methyltransferases"/>
    <property type="match status" value="1"/>
</dbReference>
<dbReference type="PANTHER" id="PTHR43861">
    <property type="entry name" value="TRANS-ACONITATE 2-METHYLTRANSFERASE-RELATED"/>
    <property type="match status" value="1"/>
</dbReference>
<feature type="domain" description="Methyltransferase" evidence="4">
    <location>
        <begin position="59"/>
        <end position="155"/>
    </location>
</feature>
<dbReference type="InterPro" id="IPR041698">
    <property type="entry name" value="Methyltransf_25"/>
</dbReference>
<name>A0A5S4GGD1_9ACTN</name>
<evidence type="ECO:0000256" key="1">
    <source>
        <dbReference type="ARBA" id="ARBA00022603"/>
    </source>
</evidence>
<evidence type="ECO:0000259" key="4">
    <source>
        <dbReference type="Pfam" id="PF13649"/>
    </source>
</evidence>
<dbReference type="Proteomes" id="UP000306628">
    <property type="component" value="Unassembled WGS sequence"/>
</dbReference>
<evidence type="ECO:0000313" key="6">
    <source>
        <dbReference type="Proteomes" id="UP000306628"/>
    </source>
</evidence>
<dbReference type="OrthoDB" id="3382693at2"/>
<dbReference type="GO" id="GO:0032259">
    <property type="term" value="P:methylation"/>
    <property type="evidence" value="ECO:0007669"/>
    <property type="project" value="UniProtKB-KW"/>
</dbReference>
<dbReference type="RefSeq" id="WP_138692046.1">
    <property type="nucleotide sequence ID" value="NZ_JBHSAZ010000043.1"/>
</dbReference>
<evidence type="ECO:0000256" key="3">
    <source>
        <dbReference type="SAM" id="MobiDB-lite"/>
    </source>
</evidence>
<dbReference type="EMBL" id="VCKX01000075">
    <property type="protein sequence ID" value="TMR31993.1"/>
    <property type="molecule type" value="Genomic_DNA"/>
</dbReference>
<evidence type="ECO:0000313" key="5">
    <source>
        <dbReference type="EMBL" id="TMR31993.1"/>
    </source>
</evidence>
<dbReference type="PANTHER" id="PTHR43861:SF1">
    <property type="entry name" value="TRANS-ACONITATE 2-METHYLTRANSFERASE"/>
    <property type="match status" value="1"/>
</dbReference>
<sequence length="293" mass="31255">MTQHAHHHGAHHHHDAHHHGHDDSELADTLDLDAKVFGPYLDELIAWVQGHAPRAPRTVADMGAGTGAGSLALARRFATAEIVAIDRSDVMLDRLRSAAREQGLADRVRVAQADLDAAWPAIGAVDVVWAASSLHHVADPGRVLRDILAALNPGGLLAVVEMDTLPGFLPDDLGMGRPGLETRCHQAAAQAGWNAHPDWGPHLERAGFEPAGQRSFTIKPGTAAEGAVPPGAARYAQAMLGRFRTALQDRLAADDLDTLDRLLAGDSPDGLLNRRDLVIRGSRTVWAARKPAA</sequence>
<gene>
    <name evidence="5" type="ORF">ETD85_24095</name>
</gene>
<accession>A0A5S4GGD1</accession>
<organism evidence="5 6">
    <name type="scientific">Nonomuraea zeae</name>
    <dbReference type="NCBI Taxonomy" id="1642303"/>
    <lineage>
        <taxon>Bacteria</taxon>
        <taxon>Bacillati</taxon>
        <taxon>Actinomycetota</taxon>
        <taxon>Actinomycetes</taxon>
        <taxon>Streptosporangiales</taxon>
        <taxon>Streptosporangiaceae</taxon>
        <taxon>Nonomuraea</taxon>
    </lineage>
</organism>
<feature type="region of interest" description="Disordered" evidence="3">
    <location>
        <begin position="1"/>
        <end position="24"/>
    </location>
</feature>
<protein>
    <submittedName>
        <fullName evidence="5">Class I SAM-dependent methyltransferase</fullName>
    </submittedName>
</protein>
<keyword evidence="2 5" id="KW-0808">Transferase</keyword>
<dbReference type="Pfam" id="PF13649">
    <property type="entry name" value="Methyltransf_25"/>
    <property type="match status" value="1"/>
</dbReference>
<keyword evidence="6" id="KW-1185">Reference proteome</keyword>
<dbReference type="GO" id="GO:0008168">
    <property type="term" value="F:methyltransferase activity"/>
    <property type="evidence" value="ECO:0007669"/>
    <property type="project" value="UniProtKB-KW"/>
</dbReference>
<dbReference type="CDD" id="cd02440">
    <property type="entry name" value="AdoMet_MTases"/>
    <property type="match status" value="1"/>
</dbReference>
<dbReference type="AlphaFoldDB" id="A0A5S4GGD1"/>
<dbReference type="InterPro" id="IPR029063">
    <property type="entry name" value="SAM-dependent_MTases_sf"/>
</dbReference>
<comment type="caution">
    <text evidence="5">The sequence shown here is derived from an EMBL/GenBank/DDBJ whole genome shotgun (WGS) entry which is preliminary data.</text>
</comment>
<evidence type="ECO:0000256" key="2">
    <source>
        <dbReference type="ARBA" id="ARBA00022679"/>
    </source>
</evidence>